<sequence>MKQVVIHAWNTHTCTCTRKPGELPVRGDLAYTPAQMYEAAKAGVPISTQNISQLPSNDFTDEESWIVPVEYRRGQDIADIWNAQRDARAKIVAAYNEKRKELQ</sequence>
<reference evidence="1 2" key="1">
    <citation type="submission" date="2018-08" db="EMBL/GenBank/DDBJ databases">
        <title>Chitinophaga sp. K20C18050901, a novel bacterium isolated from forest soil.</title>
        <authorList>
            <person name="Wang C."/>
        </authorList>
    </citation>
    <scope>NUCLEOTIDE SEQUENCE [LARGE SCALE GENOMIC DNA]</scope>
    <source>
        <strain evidence="1 2">K20C18050901</strain>
    </source>
</reference>
<dbReference type="AlphaFoldDB" id="A0A3E1NKE9"/>
<evidence type="ECO:0000313" key="1">
    <source>
        <dbReference type="EMBL" id="RFM28419.1"/>
    </source>
</evidence>
<name>A0A3E1NKE9_9BACT</name>
<protein>
    <submittedName>
        <fullName evidence="1">Uncharacterized protein</fullName>
    </submittedName>
</protein>
<comment type="caution">
    <text evidence="1">The sequence shown here is derived from an EMBL/GenBank/DDBJ whole genome shotgun (WGS) entry which is preliminary data.</text>
</comment>
<dbReference type="RefSeq" id="WP_116857898.1">
    <property type="nucleotide sequence ID" value="NZ_QTJV01000041.1"/>
</dbReference>
<dbReference type="Proteomes" id="UP000261174">
    <property type="component" value="Unassembled WGS sequence"/>
</dbReference>
<proteinExistence type="predicted"/>
<gene>
    <name evidence="1" type="ORF">DXN04_34140</name>
</gene>
<dbReference type="EMBL" id="QTJV01000041">
    <property type="protein sequence ID" value="RFM28419.1"/>
    <property type="molecule type" value="Genomic_DNA"/>
</dbReference>
<keyword evidence="2" id="KW-1185">Reference proteome</keyword>
<accession>A0A3E1NKE9</accession>
<organism evidence="1 2">
    <name type="scientific">Chitinophaga silvisoli</name>
    <dbReference type="NCBI Taxonomy" id="2291814"/>
    <lineage>
        <taxon>Bacteria</taxon>
        <taxon>Pseudomonadati</taxon>
        <taxon>Bacteroidota</taxon>
        <taxon>Chitinophagia</taxon>
        <taxon>Chitinophagales</taxon>
        <taxon>Chitinophagaceae</taxon>
        <taxon>Chitinophaga</taxon>
    </lineage>
</organism>
<evidence type="ECO:0000313" key="2">
    <source>
        <dbReference type="Proteomes" id="UP000261174"/>
    </source>
</evidence>